<accession>A0A2T5MEE8</accession>
<name>A0A2T5MEE8_9GAMM</name>
<dbReference type="Proteomes" id="UP000244248">
    <property type="component" value="Unassembled WGS sequence"/>
</dbReference>
<protein>
    <submittedName>
        <fullName evidence="1">Uncharacterized protein</fullName>
    </submittedName>
</protein>
<dbReference type="RefSeq" id="WP_107940539.1">
    <property type="nucleotide sequence ID" value="NZ_QANS01000004.1"/>
</dbReference>
<gene>
    <name evidence="1" type="ORF">CJD38_11655</name>
</gene>
<organism evidence="1 2">
    <name type="scientific">Stenotrophobium rhamnosiphilum</name>
    <dbReference type="NCBI Taxonomy" id="2029166"/>
    <lineage>
        <taxon>Bacteria</taxon>
        <taxon>Pseudomonadati</taxon>
        <taxon>Pseudomonadota</taxon>
        <taxon>Gammaproteobacteria</taxon>
        <taxon>Nevskiales</taxon>
        <taxon>Nevskiaceae</taxon>
        <taxon>Stenotrophobium</taxon>
    </lineage>
</organism>
<proteinExistence type="predicted"/>
<sequence>MKNKPAAQRFTHITDPVARKRLLTTFAPQDAKTLEPFKPTERGEIRFVSRQESVDEGYSHYTSERLCEFSKVYRCDDGRLVVLRRVATGNSFGADRAYNSTAVPA</sequence>
<dbReference type="EMBL" id="QANS01000004">
    <property type="protein sequence ID" value="PTU30955.1"/>
    <property type="molecule type" value="Genomic_DNA"/>
</dbReference>
<evidence type="ECO:0000313" key="2">
    <source>
        <dbReference type="Proteomes" id="UP000244248"/>
    </source>
</evidence>
<dbReference type="AlphaFoldDB" id="A0A2T5MEE8"/>
<evidence type="ECO:0000313" key="1">
    <source>
        <dbReference type="EMBL" id="PTU30955.1"/>
    </source>
</evidence>
<keyword evidence="2" id="KW-1185">Reference proteome</keyword>
<reference evidence="1 2" key="1">
    <citation type="submission" date="2018-04" db="EMBL/GenBank/DDBJ databases">
        <title>Novel species isolated from glacier.</title>
        <authorList>
            <person name="Liu Q."/>
            <person name="Xin Y.-H."/>
        </authorList>
    </citation>
    <scope>NUCLEOTIDE SEQUENCE [LARGE SCALE GENOMIC DNA]</scope>
    <source>
        <strain evidence="1 2">GT1R17</strain>
    </source>
</reference>
<comment type="caution">
    <text evidence="1">The sequence shown here is derived from an EMBL/GenBank/DDBJ whole genome shotgun (WGS) entry which is preliminary data.</text>
</comment>